<accession>A0A4Z0WBR5</accession>
<protein>
    <submittedName>
        <fullName evidence="1">Uncharacterized protein</fullName>
    </submittedName>
</protein>
<evidence type="ECO:0000313" key="1">
    <source>
        <dbReference type="EMBL" id="TGG90745.1"/>
    </source>
</evidence>
<dbReference type="EMBL" id="SRMF01000011">
    <property type="protein sequence ID" value="TGG90745.1"/>
    <property type="molecule type" value="Genomic_DNA"/>
</dbReference>
<evidence type="ECO:0000313" key="2">
    <source>
        <dbReference type="Proteomes" id="UP000297475"/>
    </source>
</evidence>
<sequence length="124" mass="13886">MQSDIEIYLPDTDPQAICQWLRTVFGRAPEPVNSSDRNKVLRYRLAVNGVIIPLLLVTRGGWTSVWFNSERTPWATDLDCARAAVAHLGGRARCTDGGWQEGDDPDRFLEVTINGVETVIWQDG</sequence>
<dbReference type="OrthoDB" id="1495305at2"/>
<dbReference type="Proteomes" id="UP000297475">
    <property type="component" value="Unassembled WGS sequence"/>
</dbReference>
<dbReference type="RefSeq" id="WP_135484625.1">
    <property type="nucleotide sequence ID" value="NZ_SRMF01000011.1"/>
</dbReference>
<comment type="caution">
    <text evidence="1">The sequence shown here is derived from an EMBL/GenBank/DDBJ whole genome shotgun (WGS) entry which is preliminary data.</text>
</comment>
<proteinExistence type="predicted"/>
<keyword evidence="2" id="KW-1185">Reference proteome</keyword>
<gene>
    <name evidence="1" type="ORF">E4656_17575</name>
</gene>
<reference evidence="1 2" key="1">
    <citation type="submission" date="2019-04" db="EMBL/GenBank/DDBJ databases">
        <title>Natronospirillum operosus gen. nov., sp. nov., a haloalkaliphilic satellite isolated from decaying biomass of laboratory culture of cyanobacterium Geitlerinema sp. and proposal of Natronospirillaceae fam. nov. and Saccharospirillaceae fam. nov.</title>
        <authorList>
            <person name="Kevbrin V."/>
            <person name="Boltyanskaya Y."/>
            <person name="Koziaeva V."/>
            <person name="Grouzdev D.S."/>
            <person name="Park M."/>
            <person name="Cho J."/>
        </authorList>
    </citation>
    <scope>NUCLEOTIDE SEQUENCE [LARGE SCALE GENOMIC DNA]</scope>
    <source>
        <strain evidence="1 2">G-116</strain>
    </source>
</reference>
<organism evidence="1 2">
    <name type="scientific">Natronospirillum operosum</name>
    <dbReference type="NCBI Taxonomy" id="2759953"/>
    <lineage>
        <taxon>Bacteria</taxon>
        <taxon>Pseudomonadati</taxon>
        <taxon>Pseudomonadota</taxon>
        <taxon>Gammaproteobacteria</taxon>
        <taxon>Oceanospirillales</taxon>
        <taxon>Natronospirillaceae</taxon>
        <taxon>Natronospirillum</taxon>
    </lineage>
</organism>
<name>A0A4Z0WBR5_9GAMM</name>
<dbReference type="AlphaFoldDB" id="A0A4Z0WBR5"/>